<feature type="region of interest" description="Disordered" evidence="1">
    <location>
        <begin position="43"/>
        <end position="116"/>
    </location>
</feature>
<protein>
    <submittedName>
        <fullName evidence="2">Uncharacterized protein</fullName>
    </submittedName>
</protein>
<organism evidence="2 3">
    <name type="scientific">Trichonephila inaurata madagascariensis</name>
    <dbReference type="NCBI Taxonomy" id="2747483"/>
    <lineage>
        <taxon>Eukaryota</taxon>
        <taxon>Metazoa</taxon>
        <taxon>Ecdysozoa</taxon>
        <taxon>Arthropoda</taxon>
        <taxon>Chelicerata</taxon>
        <taxon>Arachnida</taxon>
        <taxon>Araneae</taxon>
        <taxon>Araneomorphae</taxon>
        <taxon>Entelegynae</taxon>
        <taxon>Araneoidea</taxon>
        <taxon>Nephilidae</taxon>
        <taxon>Trichonephila</taxon>
        <taxon>Trichonephila inaurata</taxon>
    </lineage>
</organism>
<reference evidence="2" key="1">
    <citation type="submission" date="2020-08" db="EMBL/GenBank/DDBJ databases">
        <title>Multicomponent nature underlies the extraordinary mechanical properties of spider dragline silk.</title>
        <authorList>
            <person name="Kono N."/>
            <person name="Nakamura H."/>
            <person name="Mori M."/>
            <person name="Yoshida Y."/>
            <person name="Ohtoshi R."/>
            <person name="Malay A.D."/>
            <person name="Moran D.A.P."/>
            <person name="Tomita M."/>
            <person name="Numata K."/>
            <person name="Arakawa K."/>
        </authorList>
    </citation>
    <scope>NUCLEOTIDE SEQUENCE</scope>
</reference>
<proteinExistence type="predicted"/>
<dbReference type="Proteomes" id="UP000886998">
    <property type="component" value="Unassembled WGS sequence"/>
</dbReference>
<feature type="compositionally biased region" description="Basic residues" evidence="1">
    <location>
        <begin position="79"/>
        <end position="88"/>
    </location>
</feature>
<comment type="caution">
    <text evidence="2">The sequence shown here is derived from an EMBL/GenBank/DDBJ whole genome shotgun (WGS) entry which is preliminary data.</text>
</comment>
<feature type="compositionally biased region" description="Basic and acidic residues" evidence="1">
    <location>
        <begin position="106"/>
        <end position="116"/>
    </location>
</feature>
<sequence length="116" mass="12992">METYYVLGRRKSVGRQMSVGRHPSVHKSLAAVVYGLVRARKKGLGSSLSVPSPQRRLAPLVPPPSKHKLHRILSETPHPGRRKSRMRERRMTDAGGSSHSYPDMRNVIDLDFKPGS</sequence>
<dbReference type="EMBL" id="BMAV01025580">
    <property type="protein sequence ID" value="GFS42749.1"/>
    <property type="molecule type" value="Genomic_DNA"/>
</dbReference>
<dbReference type="OrthoDB" id="6418262at2759"/>
<evidence type="ECO:0000313" key="3">
    <source>
        <dbReference type="Proteomes" id="UP000886998"/>
    </source>
</evidence>
<evidence type="ECO:0000313" key="2">
    <source>
        <dbReference type="EMBL" id="GFS42749.1"/>
    </source>
</evidence>
<keyword evidence="3" id="KW-1185">Reference proteome</keyword>
<name>A0A8X6J7E0_9ARAC</name>
<evidence type="ECO:0000256" key="1">
    <source>
        <dbReference type="SAM" id="MobiDB-lite"/>
    </source>
</evidence>
<dbReference type="AlphaFoldDB" id="A0A8X6J7E0"/>
<accession>A0A8X6J7E0</accession>
<gene>
    <name evidence="2" type="primary">NCL1_27429</name>
    <name evidence="2" type="ORF">TNIN_113491</name>
</gene>